<dbReference type="RefSeq" id="WP_010359220.1">
    <property type="nucleotide sequence ID" value="NZ_BCMK01000002.1"/>
</dbReference>
<dbReference type="InterPro" id="IPR036271">
    <property type="entry name" value="Tet_transcr_reg_TetR-rel_C_sf"/>
</dbReference>
<sequence>MKQNEEVSQPPLRADARRNRATILTAAHEVFAEEGLDVQIQVVAQRAGVAVGTVFRHFPTKEALIEAVGAMQLRTVLDRFGRALEEPDPPGAFERLVWHLTGQYQLYRAVPPALANDSSPEIEQLRVQLYELLGRTVALAQEGGRIRADLELTDIMLLVTACAHVAEGTSRTDPALRKRFMTVVFDGMRPAGGSPLPKPTHASPLGSWLAVYQAQR</sequence>
<dbReference type="AlphaFoldDB" id="A0AAP6EFN1"/>
<dbReference type="PRINTS" id="PR00455">
    <property type="entry name" value="HTHTETR"/>
</dbReference>
<dbReference type="InterPro" id="IPR009057">
    <property type="entry name" value="Homeodomain-like_sf"/>
</dbReference>
<name>A0AAP6EFN1_9ACTN</name>
<feature type="domain" description="HTH tetR-type" evidence="5">
    <location>
        <begin position="17"/>
        <end position="76"/>
    </location>
</feature>
<dbReference type="GO" id="GO:0003700">
    <property type="term" value="F:DNA-binding transcription factor activity"/>
    <property type="evidence" value="ECO:0007669"/>
    <property type="project" value="TreeGrafter"/>
</dbReference>
<evidence type="ECO:0000256" key="2">
    <source>
        <dbReference type="ARBA" id="ARBA00023125"/>
    </source>
</evidence>
<evidence type="ECO:0000313" key="6">
    <source>
        <dbReference type="EMBL" id="MDX2960440.1"/>
    </source>
</evidence>
<dbReference type="SUPFAM" id="SSF46689">
    <property type="entry name" value="Homeodomain-like"/>
    <property type="match status" value="1"/>
</dbReference>
<dbReference type="PANTHER" id="PTHR30055:SF234">
    <property type="entry name" value="HTH-TYPE TRANSCRIPTIONAL REGULATOR BETI"/>
    <property type="match status" value="1"/>
</dbReference>
<keyword evidence="3" id="KW-0804">Transcription</keyword>
<keyword evidence="2 4" id="KW-0238">DNA-binding</keyword>
<organism evidence="6 9">
    <name type="scientific">Streptomyces acidiscabies</name>
    <dbReference type="NCBI Taxonomy" id="42234"/>
    <lineage>
        <taxon>Bacteria</taxon>
        <taxon>Bacillati</taxon>
        <taxon>Actinomycetota</taxon>
        <taxon>Actinomycetes</taxon>
        <taxon>Kitasatosporales</taxon>
        <taxon>Streptomycetaceae</taxon>
        <taxon>Streptomyces</taxon>
    </lineage>
</organism>
<gene>
    <name evidence="6" type="ORF">PV399_12045</name>
    <name evidence="7" type="ORF">PV666_07510</name>
</gene>
<dbReference type="EMBL" id="JARAWP010000004">
    <property type="protein sequence ID" value="MDX3017726.1"/>
    <property type="molecule type" value="Genomic_DNA"/>
</dbReference>
<reference evidence="6 8" key="1">
    <citation type="journal article" date="2023" name="Microb. Genom.">
        <title>Mesoterricola silvestris gen. nov., sp. nov., Mesoterricola sediminis sp. nov., Geothrix oryzae sp. nov., Geothrix edaphica sp. nov., Geothrix rubra sp. nov., and Geothrix limicola sp. nov., six novel members of Acidobacteriota isolated from soils.</title>
        <authorList>
            <person name="Weisberg A.J."/>
            <person name="Pearce E."/>
            <person name="Kramer C.G."/>
            <person name="Chang J.H."/>
            <person name="Clarke C.R."/>
        </authorList>
    </citation>
    <scope>NUCLEOTIDE SEQUENCE</scope>
    <source>
        <strain evidence="7 8">NB05-1H</strain>
        <strain evidence="6">NRRL_B-16521</strain>
    </source>
</reference>
<dbReference type="SUPFAM" id="SSF48498">
    <property type="entry name" value="Tetracyclin repressor-like, C-terminal domain"/>
    <property type="match status" value="1"/>
</dbReference>
<keyword evidence="8" id="KW-1185">Reference proteome</keyword>
<evidence type="ECO:0000313" key="7">
    <source>
        <dbReference type="EMBL" id="MDX3017726.1"/>
    </source>
</evidence>
<proteinExistence type="predicted"/>
<evidence type="ECO:0000256" key="4">
    <source>
        <dbReference type="PROSITE-ProRule" id="PRU00335"/>
    </source>
</evidence>
<keyword evidence="1" id="KW-0805">Transcription regulation</keyword>
<comment type="caution">
    <text evidence="6">The sequence shown here is derived from an EMBL/GenBank/DDBJ whole genome shotgun (WGS) entry which is preliminary data.</text>
</comment>
<protein>
    <submittedName>
        <fullName evidence="6">Helix-turn-helix domain containing protein</fullName>
    </submittedName>
</protein>
<dbReference type="GO" id="GO:0000976">
    <property type="term" value="F:transcription cis-regulatory region binding"/>
    <property type="evidence" value="ECO:0007669"/>
    <property type="project" value="TreeGrafter"/>
</dbReference>
<dbReference type="Pfam" id="PF00440">
    <property type="entry name" value="TetR_N"/>
    <property type="match status" value="1"/>
</dbReference>
<dbReference type="PROSITE" id="PS50977">
    <property type="entry name" value="HTH_TETR_2"/>
    <property type="match status" value="1"/>
</dbReference>
<dbReference type="InterPro" id="IPR049445">
    <property type="entry name" value="TetR_SbtR-like_C"/>
</dbReference>
<dbReference type="EMBL" id="JARAWC010000007">
    <property type="protein sequence ID" value="MDX2960440.1"/>
    <property type="molecule type" value="Genomic_DNA"/>
</dbReference>
<dbReference type="InterPro" id="IPR001647">
    <property type="entry name" value="HTH_TetR"/>
</dbReference>
<dbReference type="InterPro" id="IPR050109">
    <property type="entry name" value="HTH-type_TetR-like_transc_reg"/>
</dbReference>
<evidence type="ECO:0000313" key="9">
    <source>
        <dbReference type="Proteomes" id="UP001282288"/>
    </source>
</evidence>
<accession>A0AAP6EFN1</accession>
<evidence type="ECO:0000256" key="3">
    <source>
        <dbReference type="ARBA" id="ARBA00023163"/>
    </source>
</evidence>
<evidence type="ECO:0000256" key="1">
    <source>
        <dbReference type="ARBA" id="ARBA00023015"/>
    </source>
</evidence>
<evidence type="ECO:0000259" key="5">
    <source>
        <dbReference type="PROSITE" id="PS50977"/>
    </source>
</evidence>
<evidence type="ECO:0000313" key="8">
    <source>
        <dbReference type="Proteomes" id="UP001272987"/>
    </source>
</evidence>
<dbReference type="PANTHER" id="PTHR30055">
    <property type="entry name" value="HTH-TYPE TRANSCRIPTIONAL REGULATOR RUTR"/>
    <property type="match status" value="1"/>
</dbReference>
<dbReference type="GeneID" id="69811739"/>
<feature type="DNA-binding region" description="H-T-H motif" evidence="4">
    <location>
        <begin position="39"/>
        <end position="58"/>
    </location>
</feature>
<dbReference type="Proteomes" id="UP001282288">
    <property type="component" value="Unassembled WGS sequence"/>
</dbReference>
<dbReference type="Pfam" id="PF21597">
    <property type="entry name" value="TetR_C_43"/>
    <property type="match status" value="1"/>
</dbReference>
<dbReference type="Proteomes" id="UP001272987">
    <property type="component" value="Unassembled WGS sequence"/>
</dbReference>
<dbReference type="Gene3D" id="1.10.357.10">
    <property type="entry name" value="Tetracycline Repressor, domain 2"/>
    <property type="match status" value="1"/>
</dbReference>